<dbReference type="Proteomes" id="UP000792457">
    <property type="component" value="Unassembled WGS sequence"/>
</dbReference>
<dbReference type="OrthoDB" id="71310at2759"/>
<reference evidence="3" key="2">
    <citation type="submission" date="2017-10" db="EMBL/GenBank/DDBJ databases">
        <title>Ladona fulva Genome sequencing and assembly.</title>
        <authorList>
            <person name="Murali S."/>
            <person name="Richards S."/>
            <person name="Bandaranaike D."/>
            <person name="Bellair M."/>
            <person name="Blankenburg K."/>
            <person name="Chao H."/>
            <person name="Dinh H."/>
            <person name="Doddapaneni H."/>
            <person name="Dugan-Rocha S."/>
            <person name="Elkadiri S."/>
            <person name="Gnanaolivu R."/>
            <person name="Hernandez B."/>
            <person name="Skinner E."/>
            <person name="Javaid M."/>
            <person name="Lee S."/>
            <person name="Li M."/>
            <person name="Ming W."/>
            <person name="Munidasa M."/>
            <person name="Muniz J."/>
            <person name="Nguyen L."/>
            <person name="Hughes D."/>
            <person name="Osuji N."/>
            <person name="Pu L.-L."/>
            <person name="Puazo M."/>
            <person name="Qu C."/>
            <person name="Quiroz J."/>
            <person name="Raj R."/>
            <person name="Weissenberger G."/>
            <person name="Xin Y."/>
            <person name="Zou X."/>
            <person name="Han Y."/>
            <person name="Worley K."/>
            <person name="Muzny D."/>
            <person name="Gibbs R."/>
        </authorList>
    </citation>
    <scope>NUCLEOTIDE SEQUENCE</scope>
    <source>
        <strain evidence="3">Sampled in the wild</strain>
    </source>
</reference>
<organism evidence="3 4">
    <name type="scientific">Ladona fulva</name>
    <name type="common">Scarce chaser dragonfly</name>
    <name type="synonym">Libellula fulva</name>
    <dbReference type="NCBI Taxonomy" id="123851"/>
    <lineage>
        <taxon>Eukaryota</taxon>
        <taxon>Metazoa</taxon>
        <taxon>Ecdysozoa</taxon>
        <taxon>Arthropoda</taxon>
        <taxon>Hexapoda</taxon>
        <taxon>Insecta</taxon>
        <taxon>Pterygota</taxon>
        <taxon>Palaeoptera</taxon>
        <taxon>Odonata</taxon>
        <taxon>Epiprocta</taxon>
        <taxon>Anisoptera</taxon>
        <taxon>Libelluloidea</taxon>
        <taxon>Libellulidae</taxon>
        <taxon>Ladona</taxon>
    </lineage>
</organism>
<sequence>MDIDAKLAAYRSRKKKEQQLEKTKKVLYDVATLQFIHKSGPKSEPTMSTDENAEYFETTESEREVETQTEDPIGKKSFQRLMRVNYFLYFLLWISLFILAVEFEFGIVFVTLSMLFFIWFNTRTGPRKSGEVSAYSVFNPNCEAIDGTINAEQFERELRYGAISVH</sequence>
<evidence type="ECO:0000313" key="3">
    <source>
        <dbReference type="EMBL" id="KAG8228473.1"/>
    </source>
</evidence>
<gene>
    <name evidence="3" type="ORF">J437_LFUL009338</name>
</gene>
<protein>
    <recommendedName>
        <fullName evidence="2">SAYSvFN domain-containing protein</fullName>
    </recommendedName>
</protein>
<keyword evidence="1" id="KW-0812">Transmembrane</keyword>
<proteinExistence type="predicted"/>
<comment type="caution">
    <text evidence="3">The sequence shown here is derived from an EMBL/GenBank/DDBJ whole genome shotgun (WGS) entry which is preliminary data.</text>
</comment>
<feature type="transmembrane region" description="Helical" evidence="1">
    <location>
        <begin position="86"/>
        <end position="119"/>
    </location>
</feature>
<name>A0A8K0K5V3_LADFU</name>
<feature type="domain" description="SAYSvFN" evidence="2">
    <location>
        <begin position="89"/>
        <end position="158"/>
    </location>
</feature>
<dbReference type="InterPro" id="IPR039159">
    <property type="entry name" value="SAYSD1"/>
</dbReference>
<accession>A0A8K0K5V3</accession>
<keyword evidence="1" id="KW-1133">Transmembrane helix</keyword>
<dbReference type="Pfam" id="PF10260">
    <property type="entry name" value="SAYSvFN"/>
    <property type="match status" value="1"/>
</dbReference>
<evidence type="ECO:0000259" key="2">
    <source>
        <dbReference type="Pfam" id="PF10260"/>
    </source>
</evidence>
<evidence type="ECO:0000256" key="1">
    <source>
        <dbReference type="SAM" id="Phobius"/>
    </source>
</evidence>
<evidence type="ECO:0000313" key="4">
    <source>
        <dbReference type="Proteomes" id="UP000792457"/>
    </source>
</evidence>
<dbReference type="PANTHER" id="PTHR13527">
    <property type="entry name" value="SAYSVFN DOMAIN-CONTAINING PROTEIN 1"/>
    <property type="match status" value="1"/>
</dbReference>
<keyword evidence="1" id="KW-0472">Membrane</keyword>
<dbReference type="InterPro" id="IPR019387">
    <property type="entry name" value="SAYSvFN_dom"/>
</dbReference>
<dbReference type="AlphaFoldDB" id="A0A8K0K5V3"/>
<dbReference type="PANTHER" id="PTHR13527:SF0">
    <property type="entry name" value="SAYSVFN DOMAIN-CONTAINING PROTEIN 1"/>
    <property type="match status" value="1"/>
</dbReference>
<reference evidence="3" key="1">
    <citation type="submission" date="2013-04" db="EMBL/GenBank/DDBJ databases">
        <authorList>
            <person name="Qu J."/>
            <person name="Murali S.C."/>
            <person name="Bandaranaike D."/>
            <person name="Bellair M."/>
            <person name="Blankenburg K."/>
            <person name="Chao H."/>
            <person name="Dinh H."/>
            <person name="Doddapaneni H."/>
            <person name="Downs B."/>
            <person name="Dugan-Rocha S."/>
            <person name="Elkadiri S."/>
            <person name="Gnanaolivu R.D."/>
            <person name="Hernandez B."/>
            <person name="Javaid M."/>
            <person name="Jayaseelan J.C."/>
            <person name="Lee S."/>
            <person name="Li M."/>
            <person name="Ming W."/>
            <person name="Munidasa M."/>
            <person name="Muniz J."/>
            <person name="Nguyen L."/>
            <person name="Ongeri F."/>
            <person name="Osuji N."/>
            <person name="Pu L.-L."/>
            <person name="Puazo M."/>
            <person name="Qu C."/>
            <person name="Quiroz J."/>
            <person name="Raj R."/>
            <person name="Weissenberger G."/>
            <person name="Xin Y."/>
            <person name="Zou X."/>
            <person name="Han Y."/>
            <person name="Richards S."/>
            <person name="Worley K."/>
            <person name="Muzny D."/>
            <person name="Gibbs R."/>
        </authorList>
    </citation>
    <scope>NUCLEOTIDE SEQUENCE</scope>
    <source>
        <strain evidence="3">Sampled in the wild</strain>
    </source>
</reference>
<keyword evidence="4" id="KW-1185">Reference proteome</keyword>
<dbReference type="EMBL" id="KZ308374">
    <property type="protein sequence ID" value="KAG8228473.1"/>
    <property type="molecule type" value="Genomic_DNA"/>
</dbReference>